<evidence type="ECO:0000256" key="1">
    <source>
        <dbReference type="ARBA" id="ARBA00007847"/>
    </source>
</evidence>
<reference evidence="3 4" key="1">
    <citation type="submission" date="2019-03" db="EMBL/GenBank/DDBJ databases">
        <title>Genomic Encyclopedia of Type Strains, Phase IV (KMG-IV): sequencing the most valuable type-strain genomes for metagenomic binning, comparative biology and taxonomic classification.</title>
        <authorList>
            <person name="Goeker M."/>
        </authorList>
    </citation>
    <scope>NUCLEOTIDE SEQUENCE [LARGE SCALE GENOMIC DNA]</scope>
    <source>
        <strain evidence="3 4">DSM 19377</strain>
    </source>
</reference>
<protein>
    <submittedName>
        <fullName evidence="3">Aspartate racemase</fullName>
    </submittedName>
</protein>
<dbReference type="Gene3D" id="3.40.50.1860">
    <property type="match status" value="2"/>
</dbReference>
<accession>A0A4V2SKJ4</accession>
<name>A0A4V2SKJ4_9BACL</name>
<evidence type="ECO:0000256" key="2">
    <source>
        <dbReference type="ARBA" id="ARBA00023235"/>
    </source>
</evidence>
<dbReference type="AlphaFoldDB" id="A0A4V2SKJ4"/>
<organism evidence="3 4">
    <name type="scientific">Scopulibacillus darangshiensis</name>
    <dbReference type="NCBI Taxonomy" id="442528"/>
    <lineage>
        <taxon>Bacteria</taxon>
        <taxon>Bacillati</taxon>
        <taxon>Bacillota</taxon>
        <taxon>Bacilli</taxon>
        <taxon>Bacillales</taxon>
        <taxon>Sporolactobacillaceae</taxon>
        <taxon>Scopulibacillus</taxon>
    </lineage>
</organism>
<evidence type="ECO:0000313" key="3">
    <source>
        <dbReference type="EMBL" id="TCP19756.1"/>
    </source>
</evidence>
<dbReference type="Proteomes" id="UP000295416">
    <property type="component" value="Unassembled WGS sequence"/>
</dbReference>
<sequence>MKRIGVIGGMTWESTLVYYQMLNEYVNKQLGDYHSADCLIYNVNFQDIERYQSKGRWDQVDRLLSHAAVVLEGGGAKSIVIASNTGHKVAESIQRHVKIPLLHIVDPLKEALDEAQISEVGLLGTTFTMEDPFYKDRLEAEGFRVIVPDERDRQTVNDVIFDELYKGHITETGKYAVLDIIEKLTAQGAEGIVLGNAGLGRLVKQNDLLAPVFDTAALHTKKAVDLSL</sequence>
<dbReference type="PANTHER" id="PTHR21198:SF7">
    <property type="entry name" value="ASPARTATE-GLUTAMATE RACEMASE FAMILY"/>
    <property type="match status" value="1"/>
</dbReference>
<dbReference type="PANTHER" id="PTHR21198">
    <property type="entry name" value="GLUTAMATE RACEMASE"/>
    <property type="match status" value="1"/>
</dbReference>
<evidence type="ECO:0000313" key="4">
    <source>
        <dbReference type="Proteomes" id="UP000295416"/>
    </source>
</evidence>
<dbReference type="EMBL" id="SLXK01000058">
    <property type="protein sequence ID" value="TCP19756.1"/>
    <property type="molecule type" value="Genomic_DNA"/>
</dbReference>
<comment type="similarity">
    <text evidence="1">Belongs to the aspartate/glutamate racemases family.</text>
</comment>
<keyword evidence="2" id="KW-0413">Isomerase</keyword>
<dbReference type="Pfam" id="PF01177">
    <property type="entry name" value="Asp_Glu_race"/>
    <property type="match status" value="1"/>
</dbReference>
<dbReference type="SUPFAM" id="SSF53681">
    <property type="entry name" value="Aspartate/glutamate racemase"/>
    <property type="match status" value="2"/>
</dbReference>
<dbReference type="InterPro" id="IPR015942">
    <property type="entry name" value="Asp/Glu/hydantoin_racemase"/>
</dbReference>
<dbReference type="InterPro" id="IPR001920">
    <property type="entry name" value="Asp/Glu_race"/>
</dbReference>
<dbReference type="RefSeq" id="WP_132748236.1">
    <property type="nucleotide sequence ID" value="NZ_SLXK01000058.1"/>
</dbReference>
<proteinExistence type="inferred from homology"/>
<dbReference type="NCBIfam" id="TIGR00035">
    <property type="entry name" value="asp_race"/>
    <property type="match status" value="1"/>
</dbReference>
<gene>
    <name evidence="3" type="ORF">EV207_15814</name>
</gene>
<dbReference type="InterPro" id="IPR004380">
    <property type="entry name" value="Asp_race"/>
</dbReference>
<dbReference type="OrthoDB" id="9803739at2"/>
<comment type="caution">
    <text evidence="3">The sequence shown here is derived from an EMBL/GenBank/DDBJ whole genome shotgun (WGS) entry which is preliminary data.</text>
</comment>
<keyword evidence="4" id="KW-1185">Reference proteome</keyword>
<dbReference type="GO" id="GO:0047661">
    <property type="term" value="F:amino-acid racemase activity"/>
    <property type="evidence" value="ECO:0007669"/>
    <property type="project" value="InterPro"/>
</dbReference>